<dbReference type="EMBL" id="JAOTGY010000004">
    <property type="protein sequence ID" value="MDB6257615.1"/>
    <property type="molecule type" value="Genomic_DNA"/>
</dbReference>
<evidence type="ECO:0000256" key="1">
    <source>
        <dbReference type="SAM" id="Phobius"/>
    </source>
</evidence>
<reference evidence="2" key="1">
    <citation type="journal article" date="2022" name="Microorganisms">
        <title>Antibiotic Susceptibility, Resistance Gene Determinants and Corresponding Genomic Regions in Lactobacillus amylovorus Isolates Derived from Wild Boars and Domestic Pigs.</title>
        <authorList>
            <person name="Moravkova M."/>
            <person name="Kostovova I."/>
            <person name="Kavanova K."/>
            <person name="Pechar R."/>
            <person name="Stanek S."/>
            <person name="Brychta A."/>
            <person name="Zeman M."/>
            <person name="Kubasova T."/>
        </authorList>
    </citation>
    <scope>NUCLEOTIDE SEQUENCE</scope>
    <source>
        <strain evidence="2">M490A</strain>
    </source>
</reference>
<evidence type="ECO:0000313" key="3">
    <source>
        <dbReference type="Proteomes" id="UP001141981"/>
    </source>
</evidence>
<dbReference type="AlphaFoldDB" id="A0A9X3W4J2"/>
<feature type="transmembrane region" description="Helical" evidence="1">
    <location>
        <begin position="84"/>
        <end position="111"/>
    </location>
</feature>
<keyword evidence="1" id="KW-0472">Membrane</keyword>
<organism evidence="2 3">
    <name type="scientific">Lactobacillus amylovorus</name>
    <dbReference type="NCBI Taxonomy" id="1604"/>
    <lineage>
        <taxon>Bacteria</taxon>
        <taxon>Bacillati</taxon>
        <taxon>Bacillota</taxon>
        <taxon>Bacilli</taxon>
        <taxon>Lactobacillales</taxon>
        <taxon>Lactobacillaceae</taxon>
        <taxon>Lactobacillus</taxon>
    </lineage>
</organism>
<evidence type="ECO:0000313" key="2">
    <source>
        <dbReference type="EMBL" id="MDB6257615.1"/>
    </source>
</evidence>
<gene>
    <name evidence="2" type="ORF">ODU72_02810</name>
</gene>
<dbReference type="RefSeq" id="WP_271880641.1">
    <property type="nucleotide sequence ID" value="NZ_JAOTGY010000004.1"/>
</dbReference>
<dbReference type="Proteomes" id="UP001141981">
    <property type="component" value="Unassembled WGS sequence"/>
</dbReference>
<keyword evidence="1" id="KW-1133">Transmembrane helix</keyword>
<protein>
    <submittedName>
        <fullName evidence="2">Uncharacterized protein</fullName>
    </submittedName>
</protein>
<name>A0A9X3W4J2_LACAM</name>
<comment type="caution">
    <text evidence="2">The sequence shown here is derived from an EMBL/GenBank/DDBJ whole genome shotgun (WGS) entry which is preliminary data.</text>
</comment>
<sequence length="117" mass="13701">MIETIRAERVLLKKLAKYKSINHNDPIITKDPYLIKDLVDKGLVQIHPVNKVKNHITNMVDFNYSLSPEGEHYFQERHEQFRKFLLRSVLVPIIVSVITTLLTTQLIPFILHTMLPK</sequence>
<reference evidence="2" key="2">
    <citation type="submission" date="2022-10" db="EMBL/GenBank/DDBJ databases">
        <authorList>
            <person name="Kostovova I."/>
            <person name="Moravkova M."/>
            <person name="Pechar R."/>
        </authorList>
    </citation>
    <scope>NUCLEOTIDE SEQUENCE</scope>
    <source>
        <strain evidence="2">M490A</strain>
    </source>
</reference>
<proteinExistence type="predicted"/>
<accession>A0A9X3W4J2</accession>
<keyword evidence="1" id="KW-0812">Transmembrane</keyword>